<accession>A0A3P7EV01</accession>
<evidence type="ECO:0000313" key="1">
    <source>
        <dbReference type="EMBL" id="VDM20414.1"/>
    </source>
</evidence>
<reference evidence="1 2" key="1">
    <citation type="submission" date="2018-11" db="EMBL/GenBank/DDBJ databases">
        <authorList>
            <consortium name="Pathogen Informatics"/>
        </authorList>
    </citation>
    <scope>NUCLEOTIDE SEQUENCE [LARGE SCALE GENOMIC DNA]</scope>
</reference>
<dbReference type="InParanoid" id="A0A3P7EV01"/>
<dbReference type="AlphaFoldDB" id="A0A3P7EV01"/>
<keyword evidence="2" id="KW-1185">Reference proteome</keyword>
<gene>
    <name evidence="1" type="ORF">WBA_LOCUS11253</name>
</gene>
<name>A0A3P7EV01_WUCBA</name>
<dbReference type="Proteomes" id="UP000270924">
    <property type="component" value="Unassembled WGS sequence"/>
</dbReference>
<sequence>MTLYLYWQNELIVIQMRSAILMERLLGGDDRRDADVGQWWSTTKTRKVKRKLKKEKLNKQLKRETKRKMKKRAMNEKGN</sequence>
<protein>
    <submittedName>
        <fullName evidence="1">Uncharacterized protein</fullName>
    </submittedName>
</protein>
<proteinExistence type="predicted"/>
<evidence type="ECO:0000313" key="2">
    <source>
        <dbReference type="Proteomes" id="UP000270924"/>
    </source>
</evidence>
<dbReference type="EMBL" id="UYWW01012304">
    <property type="protein sequence ID" value="VDM20414.1"/>
    <property type="molecule type" value="Genomic_DNA"/>
</dbReference>
<organism evidence="1 2">
    <name type="scientific">Wuchereria bancrofti</name>
    <dbReference type="NCBI Taxonomy" id="6293"/>
    <lineage>
        <taxon>Eukaryota</taxon>
        <taxon>Metazoa</taxon>
        <taxon>Ecdysozoa</taxon>
        <taxon>Nematoda</taxon>
        <taxon>Chromadorea</taxon>
        <taxon>Rhabditida</taxon>
        <taxon>Spirurina</taxon>
        <taxon>Spiruromorpha</taxon>
        <taxon>Filarioidea</taxon>
        <taxon>Onchocercidae</taxon>
        <taxon>Wuchereria</taxon>
    </lineage>
</organism>